<dbReference type="Pfam" id="PF07035">
    <property type="entry name" value="RMC1_C"/>
    <property type="match status" value="1"/>
</dbReference>
<dbReference type="InterPro" id="IPR009755">
    <property type="entry name" value="RMC1_C"/>
</dbReference>
<evidence type="ECO:0000259" key="2">
    <source>
        <dbReference type="Pfam" id="PF21029"/>
    </source>
</evidence>
<evidence type="ECO:0000259" key="1">
    <source>
        <dbReference type="Pfam" id="PF07035"/>
    </source>
</evidence>
<dbReference type="GO" id="GO:0005765">
    <property type="term" value="C:lysosomal membrane"/>
    <property type="evidence" value="ECO:0007669"/>
    <property type="project" value="TreeGrafter"/>
</dbReference>
<dbReference type="AlphaFoldDB" id="A0A8C0XDW2"/>
<organism evidence="3">
    <name type="scientific">Castor canadensis</name>
    <name type="common">American beaver</name>
    <dbReference type="NCBI Taxonomy" id="51338"/>
    <lineage>
        <taxon>Eukaryota</taxon>
        <taxon>Metazoa</taxon>
        <taxon>Chordata</taxon>
        <taxon>Craniata</taxon>
        <taxon>Vertebrata</taxon>
        <taxon>Euteleostomi</taxon>
        <taxon>Mammalia</taxon>
        <taxon>Eutheria</taxon>
        <taxon>Euarchontoglires</taxon>
        <taxon>Glires</taxon>
        <taxon>Rodentia</taxon>
        <taxon>Castorimorpha</taxon>
        <taxon>Castoridae</taxon>
        <taxon>Castor</taxon>
    </lineage>
</organism>
<dbReference type="Pfam" id="PF21029">
    <property type="entry name" value="RMC1_N"/>
    <property type="match status" value="1"/>
</dbReference>
<dbReference type="PANTHER" id="PTHR12897:SF4">
    <property type="entry name" value="REGULATOR OF MON1-CCZ1 COMPLEX"/>
    <property type="match status" value="1"/>
</dbReference>
<dbReference type="InterPro" id="IPR049040">
    <property type="entry name" value="RMC1_N"/>
</dbReference>
<dbReference type="GO" id="GO:0035658">
    <property type="term" value="C:Mon1-Ccz1 complex"/>
    <property type="evidence" value="ECO:0007669"/>
    <property type="project" value="InterPro"/>
</dbReference>
<reference evidence="3" key="1">
    <citation type="submission" date="2023-09" db="UniProtKB">
        <authorList>
            <consortium name="Ensembl"/>
        </authorList>
    </citation>
    <scope>IDENTIFICATION</scope>
</reference>
<proteinExistence type="predicted"/>
<accession>A0A8C0XDW2</accession>
<feature type="domain" description="Regulator of MON1-CCZ1 complex N-terminal" evidence="2">
    <location>
        <begin position="26"/>
        <end position="90"/>
    </location>
</feature>
<name>A0A8C0XDW2_CASCN</name>
<evidence type="ECO:0008006" key="4">
    <source>
        <dbReference type="Google" id="ProtNLM"/>
    </source>
</evidence>
<dbReference type="GO" id="GO:0031902">
    <property type="term" value="C:late endosome membrane"/>
    <property type="evidence" value="ECO:0007669"/>
    <property type="project" value="TreeGrafter"/>
</dbReference>
<protein>
    <recommendedName>
        <fullName evidence="4">Mic1 domain-containing protein</fullName>
    </recommendedName>
</protein>
<sequence>MGEEDYYLELCERPVHFEKANPVNCVFFDEANKQVFAVRSGGATGVVVKGPDDRNPISFRMDDKGEILAVQRTSKTVVSPEKRSLKLLRSHNINVNWYLYCPESTVILLSTTVLENVLQPFYFRAGTMSKLPKFEIELPAAPKSTKPSLSERDIAMATIYGQLYVLFLRHHSRTSNSTGAEVVLYHLPREGPCKKMHILKLNRTGKFALNVVDNLVVVHHQDTETSVIFDIKLRGEFDGTVTFHHPVLPARSIQPYQIPMAGPAAVTSQSPVPCKLCILHKGLYAACSNPGYLWNLQVKLQPIVNLLPDKGRLMDFLLQRKECKMVILSVCSQMLRESDRATLPVIATVFDKLNQEYKKYLDAEQSYTMAVEAGQSRSNPPLKRPVRTQAVVDQSDVYTHVLSAFTENKETPHKFVVAVLMEYIRSLNQFQITVQHYLHELVIKTLVQHNLFYTLHQFLQYHVLSDSKPLACLLLSLESFYPPAHQLSLDMLKRLSTANDEIVEVLLSKHQVLAALRFIRGIGGHDNISARKFLDAAKQTEDNMLFYTIFRFFEQRNQRLRGNPHFTPGEHCEEHVAFFKQVFGDQALMRPTTF</sequence>
<feature type="domain" description="Mic1" evidence="1">
    <location>
        <begin position="320"/>
        <end position="568"/>
    </location>
</feature>
<gene>
    <name evidence="3" type="primary">Rmc1</name>
</gene>
<dbReference type="PANTHER" id="PTHR12897">
    <property type="entry name" value="COLON CANCER-ASSOCIATED PROTEIN MIC1"/>
    <property type="match status" value="1"/>
</dbReference>
<dbReference type="GO" id="GO:0010506">
    <property type="term" value="P:regulation of autophagy"/>
    <property type="evidence" value="ECO:0007669"/>
    <property type="project" value="InterPro"/>
</dbReference>
<dbReference type="Ensembl" id="ENSCCNT00000030972.1">
    <property type="protein sequence ID" value="ENSCCNP00000024285.1"/>
    <property type="gene ID" value="ENSCCNG00000023576.1"/>
</dbReference>
<evidence type="ECO:0000313" key="3">
    <source>
        <dbReference type="Ensembl" id="ENSCCNP00000024285.1"/>
    </source>
</evidence>
<dbReference type="InterPro" id="IPR040371">
    <property type="entry name" value="RMC1"/>
</dbReference>